<keyword evidence="2" id="KW-0472">Membrane</keyword>
<protein>
    <submittedName>
        <fullName evidence="4">HPP family protein</fullName>
    </submittedName>
</protein>
<feature type="transmembrane region" description="Helical" evidence="2">
    <location>
        <begin position="132"/>
        <end position="150"/>
    </location>
</feature>
<evidence type="ECO:0000256" key="2">
    <source>
        <dbReference type="SAM" id="Phobius"/>
    </source>
</evidence>
<dbReference type="Pfam" id="PF04982">
    <property type="entry name" value="TM_HPP"/>
    <property type="match status" value="1"/>
</dbReference>
<dbReference type="PANTHER" id="PTHR33741">
    <property type="entry name" value="TRANSMEMBRANE PROTEIN DDB_G0269096-RELATED"/>
    <property type="match status" value="1"/>
</dbReference>
<evidence type="ECO:0000313" key="5">
    <source>
        <dbReference type="Proteomes" id="UP001250858"/>
    </source>
</evidence>
<feature type="domain" description="HPP transmembrane region" evidence="3">
    <location>
        <begin position="42"/>
        <end position="185"/>
    </location>
</feature>
<reference evidence="4 5" key="1">
    <citation type="submission" date="2023-09" db="EMBL/GenBank/DDBJ databases">
        <title>Complete genome of Streptomyces roseicoloratus T14.</title>
        <authorList>
            <person name="Bashizi T."/>
            <person name="Kim M.-J."/>
            <person name="Lee G."/>
            <person name="Tagele S.B."/>
            <person name="Shin J.-H."/>
        </authorList>
    </citation>
    <scope>NUCLEOTIDE SEQUENCE [LARGE SCALE GENOMIC DNA]</scope>
    <source>
        <strain evidence="4 5">T14</strain>
    </source>
</reference>
<evidence type="ECO:0000313" key="4">
    <source>
        <dbReference type="EMBL" id="WMX44367.1"/>
    </source>
</evidence>
<gene>
    <name evidence="4" type="ORF">RGF97_05175</name>
</gene>
<dbReference type="RefSeq" id="WP_128984118.1">
    <property type="nucleotide sequence ID" value="NZ_CP133762.1"/>
</dbReference>
<proteinExistence type="predicted"/>
<feature type="transmembrane region" description="Helical" evidence="2">
    <location>
        <begin position="156"/>
        <end position="176"/>
    </location>
</feature>
<sequence>MTNQTPTQTPGTGAAPGSPPAGAAPAAAAKGGSGAPPFPGAKPALLGTLATVVSLVVLVALGEATGHLLMIAPLAATAMIVCSTPALPPAQPRNVVLGQIGSGALGLVAVALLGHSLWVAAVAAGLSVGLMLLLRAVHAPAAATAVLAVLQDPKPVSFLVLLAVGSVLLVLLGLIASKAGVIAKYPTYWW</sequence>
<feature type="transmembrane region" description="Helical" evidence="2">
    <location>
        <begin position="100"/>
        <end position="120"/>
    </location>
</feature>
<feature type="compositionally biased region" description="Low complexity" evidence="1">
    <location>
        <begin position="9"/>
        <end position="30"/>
    </location>
</feature>
<dbReference type="InterPro" id="IPR058581">
    <property type="entry name" value="TM_HPP"/>
</dbReference>
<keyword evidence="2" id="KW-0812">Transmembrane</keyword>
<evidence type="ECO:0000256" key="1">
    <source>
        <dbReference type="SAM" id="MobiDB-lite"/>
    </source>
</evidence>
<dbReference type="InterPro" id="IPR007065">
    <property type="entry name" value="HPP"/>
</dbReference>
<feature type="transmembrane region" description="Helical" evidence="2">
    <location>
        <begin position="44"/>
        <end position="61"/>
    </location>
</feature>
<dbReference type="Proteomes" id="UP001250858">
    <property type="component" value="Chromosome"/>
</dbReference>
<dbReference type="EMBL" id="CP133762">
    <property type="protein sequence ID" value="WMX44367.1"/>
    <property type="molecule type" value="Genomic_DNA"/>
</dbReference>
<name>A0ABY9RQA1_9ACTN</name>
<dbReference type="PANTHER" id="PTHR33741:SF5">
    <property type="entry name" value="TRANSMEMBRANE PROTEIN DDB_G0269096-RELATED"/>
    <property type="match status" value="1"/>
</dbReference>
<organism evidence="4 5">
    <name type="scientific">Streptomyces roseicoloratus</name>
    <dbReference type="NCBI Taxonomy" id="2508722"/>
    <lineage>
        <taxon>Bacteria</taxon>
        <taxon>Bacillati</taxon>
        <taxon>Actinomycetota</taxon>
        <taxon>Actinomycetes</taxon>
        <taxon>Kitasatosporales</taxon>
        <taxon>Streptomycetaceae</taxon>
        <taxon>Streptomyces</taxon>
    </lineage>
</organism>
<feature type="region of interest" description="Disordered" evidence="1">
    <location>
        <begin position="1"/>
        <end position="34"/>
    </location>
</feature>
<keyword evidence="2" id="KW-1133">Transmembrane helix</keyword>
<keyword evidence="5" id="KW-1185">Reference proteome</keyword>
<accession>A0ABY9RQA1</accession>
<evidence type="ECO:0000259" key="3">
    <source>
        <dbReference type="Pfam" id="PF04982"/>
    </source>
</evidence>
<feature type="transmembrane region" description="Helical" evidence="2">
    <location>
        <begin position="68"/>
        <end position="88"/>
    </location>
</feature>